<dbReference type="Gene3D" id="3.40.50.300">
    <property type="entry name" value="P-loop containing nucleotide triphosphate hydrolases"/>
    <property type="match status" value="1"/>
</dbReference>
<evidence type="ECO:0000256" key="6">
    <source>
        <dbReference type="ARBA" id="ARBA00022777"/>
    </source>
</evidence>
<accession>A0A2T0Q4Z2</accession>
<dbReference type="Pfam" id="PF01202">
    <property type="entry name" value="SKI"/>
    <property type="match status" value="1"/>
</dbReference>
<dbReference type="EC" id="2.7.1.12" evidence="3 9"/>
<evidence type="ECO:0000256" key="4">
    <source>
        <dbReference type="ARBA" id="ARBA00022679"/>
    </source>
</evidence>
<protein>
    <recommendedName>
        <fullName evidence="3 9">Gluconokinase</fullName>
        <ecNumber evidence="3 9">2.7.1.12</ecNumber>
    </recommendedName>
</protein>
<evidence type="ECO:0000313" key="11">
    <source>
        <dbReference type="Proteomes" id="UP000237846"/>
    </source>
</evidence>
<dbReference type="GO" id="GO:0005524">
    <property type="term" value="F:ATP binding"/>
    <property type="evidence" value="ECO:0007669"/>
    <property type="project" value="UniProtKB-KW"/>
</dbReference>
<comment type="similarity">
    <text evidence="2 9">Belongs to the gluconokinase GntK/GntV family.</text>
</comment>
<keyword evidence="7 9" id="KW-0067">ATP-binding</keyword>
<dbReference type="InterPro" id="IPR031322">
    <property type="entry name" value="Shikimate/glucono_kinase"/>
</dbReference>
<dbReference type="EMBL" id="PVZC01000004">
    <property type="protein sequence ID" value="PRX98819.1"/>
    <property type="molecule type" value="Genomic_DNA"/>
</dbReference>
<keyword evidence="6 9" id="KW-0418">Kinase</keyword>
<comment type="caution">
    <text evidence="10">The sequence shown here is derived from an EMBL/GenBank/DDBJ whole genome shotgun (WGS) entry which is preliminary data.</text>
</comment>
<keyword evidence="5 9" id="KW-0547">Nucleotide-binding</keyword>
<dbReference type="CDD" id="cd02021">
    <property type="entry name" value="GntK"/>
    <property type="match status" value="1"/>
</dbReference>
<evidence type="ECO:0000256" key="5">
    <source>
        <dbReference type="ARBA" id="ARBA00022741"/>
    </source>
</evidence>
<dbReference type="InterPro" id="IPR027417">
    <property type="entry name" value="P-loop_NTPase"/>
</dbReference>
<comment type="catalytic activity">
    <reaction evidence="8 9">
        <text>D-gluconate + ATP = 6-phospho-D-gluconate + ADP + H(+)</text>
        <dbReference type="Rhea" id="RHEA:19433"/>
        <dbReference type="ChEBI" id="CHEBI:15378"/>
        <dbReference type="ChEBI" id="CHEBI:18391"/>
        <dbReference type="ChEBI" id="CHEBI:30616"/>
        <dbReference type="ChEBI" id="CHEBI:58759"/>
        <dbReference type="ChEBI" id="CHEBI:456216"/>
        <dbReference type="EC" id="2.7.1.12"/>
    </reaction>
</comment>
<keyword evidence="4 9" id="KW-0808">Transferase</keyword>
<evidence type="ECO:0000256" key="1">
    <source>
        <dbReference type="ARBA" id="ARBA00004761"/>
    </source>
</evidence>
<organism evidence="10 11">
    <name type="scientific">Allonocardiopsis opalescens</name>
    <dbReference type="NCBI Taxonomy" id="1144618"/>
    <lineage>
        <taxon>Bacteria</taxon>
        <taxon>Bacillati</taxon>
        <taxon>Actinomycetota</taxon>
        <taxon>Actinomycetes</taxon>
        <taxon>Streptosporangiales</taxon>
        <taxon>Allonocardiopsis</taxon>
    </lineage>
</organism>
<dbReference type="SUPFAM" id="SSF52540">
    <property type="entry name" value="P-loop containing nucleoside triphosphate hydrolases"/>
    <property type="match status" value="1"/>
</dbReference>
<proteinExistence type="inferred from homology"/>
<evidence type="ECO:0000256" key="2">
    <source>
        <dbReference type="ARBA" id="ARBA00008420"/>
    </source>
</evidence>
<dbReference type="GO" id="GO:0046316">
    <property type="term" value="F:gluconokinase activity"/>
    <property type="evidence" value="ECO:0007669"/>
    <property type="project" value="UniProtKB-EC"/>
</dbReference>
<name>A0A2T0Q4Z2_9ACTN</name>
<gene>
    <name evidence="10" type="ORF">CLV72_104399</name>
</gene>
<dbReference type="PANTHER" id="PTHR43442:SF3">
    <property type="entry name" value="GLUCONOKINASE-RELATED"/>
    <property type="match status" value="1"/>
</dbReference>
<dbReference type="GO" id="GO:0005737">
    <property type="term" value="C:cytoplasm"/>
    <property type="evidence" value="ECO:0007669"/>
    <property type="project" value="TreeGrafter"/>
</dbReference>
<evidence type="ECO:0000313" key="10">
    <source>
        <dbReference type="EMBL" id="PRX98819.1"/>
    </source>
</evidence>
<dbReference type="GO" id="GO:0005975">
    <property type="term" value="P:carbohydrate metabolic process"/>
    <property type="evidence" value="ECO:0007669"/>
    <property type="project" value="InterPro"/>
</dbReference>
<dbReference type="AlphaFoldDB" id="A0A2T0Q4Z2"/>
<dbReference type="OrthoDB" id="9795716at2"/>
<keyword evidence="11" id="KW-1185">Reference proteome</keyword>
<dbReference type="PANTHER" id="PTHR43442">
    <property type="entry name" value="GLUCONOKINASE-RELATED"/>
    <property type="match status" value="1"/>
</dbReference>
<sequence>MEPARRTPHSPPALRAPVLVIMGVAGSGKSTVGRLLADRLGLEFAEADDFHPPANINRMRSGVALDEAARQPWLRAIARWIAGRRRYGTGGVVTCSALKRRYRDLLREGDLPDDTPLSEIWFVYLATDPEVVADRIERRPAHFMPADLLPSQYADLEPLEPGEPGIAVDAGGRAAEVAEAALRRLRTAGATLPPLRGPSR</sequence>
<dbReference type="InterPro" id="IPR006001">
    <property type="entry name" value="Therm_gnt_kin"/>
</dbReference>
<dbReference type="Proteomes" id="UP000237846">
    <property type="component" value="Unassembled WGS sequence"/>
</dbReference>
<evidence type="ECO:0000256" key="7">
    <source>
        <dbReference type="ARBA" id="ARBA00022840"/>
    </source>
</evidence>
<evidence type="ECO:0000256" key="8">
    <source>
        <dbReference type="ARBA" id="ARBA00048090"/>
    </source>
</evidence>
<evidence type="ECO:0000256" key="3">
    <source>
        <dbReference type="ARBA" id="ARBA00012054"/>
    </source>
</evidence>
<reference evidence="10 11" key="1">
    <citation type="submission" date="2018-03" db="EMBL/GenBank/DDBJ databases">
        <title>Genomic Encyclopedia of Archaeal and Bacterial Type Strains, Phase II (KMG-II): from individual species to whole genera.</title>
        <authorList>
            <person name="Goeker M."/>
        </authorList>
    </citation>
    <scope>NUCLEOTIDE SEQUENCE [LARGE SCALE GENOMIC DNA]</scope>
    <source>
        <strain evidence="10 11">DSM 45601</strain>
    </source>
</reference>
<comment type="pathway">
    <text evidence="1">Carbohydrate acid metabolism.</text>
</comment>
<dbReference type="NCBIfam" id="TIGR01313">
    <property type="entry name" value="therm_gnt_kin"/>
    <property type="match status" value="1"/>
</dbReference>
<evidence type="ECO:0000256" key="9">
    <source>
        <dbReference type="RuleBase" id="RU363066"/>
    </source>
</evidence>